<reference evidence="1 2" key="1">
    <citation type="submission" date="2018-01" db="EMBL/GenBank/DDBJ databases">
        <authorList>
            <person name="Paulsen S."/>
            <person name="Gram L.K."/>
        </authorList>
    </citation>
    <scope>NUCLEOTIDE SEQUENCE [LARGE SCALE GENOMIC DNA]</scope>
    <source>
        <strain evidence="1 2">S2676</strain>
    </source>
</reference>
<evidence type="ECO:0000313" key="1">
    <source>
        <dbReference type="EMBL" id="TMP33269.1"/>
    </source>
</evidence>
<name>A0A5S3WWQ9_9GAMM</name>
<sequence>GSIKPLHRFTFASFLVDNSSIKQRLDQLVIPVVEDQSKSLEHLKILFGCIGTVYQLSLRRLEQLFSKFESIVTYVDKGTYFDCYLMVQLMCEYDQPAYNYSYDLKKKGSDRVSKELKEKFNRNPSCDKDGSAEFASLVYGKNDNRLGWVKCFKHIQNLLSSTKGQIAVKVENRRRYLFDNFSVENDTENFVINAYTIAYKSRLITDKTLPYDDYFKYVELAAQFE</sequence>
<comment type="caution">
    <text evidence="1">The sequence shown here is derived from an EMBL/GenBank/DDBJ whole genome shotgun (WGS) entry which is preliminary data.</text>
</comment>
<reference evidence="2" key="2">
    <citation type="submission" date="2019-06" db="EMBL/GenBank/DDBJ databases">
        <title>Co-occurence of chitin degradation, pigmentation and bioactivity in marine Pseudoalteromonas.</title>
        <authorList>
            <person name="Sonnenschein E.C."/>
            <person name="Bech P.K."/>
        </authorList>
    </citation>
    <scope>NUCLEOTIDE SEQUENCE [LARGE SCALE GENOMIC DNA]</scope>
    <source>
        <strain evidence="2">S2676</strain>
    </source>
</reference>
<dbReference type="Proteomes" id="UP000310249">
    <property type="component" value="Unassembled WGS sequence"/>
</dbReference>
<dbReference type="RefSeq" id="WP_171045227.1">
    <property type="nucleotide sequence ID" value="NZ_PNCH01000031.1"/>
</dbReference>
<feature type="non-terminal residue" evidence="1">
    <location>
        <position position="1"/>
    </location>
</feature>
<gene>
    <name evidence="1" type="ORF">CWB99_01045</name>
</gene>
<dbReference type="EMBL" id="PNCI01000001">
    <property type="protein sequence ID" value="TMP33269.1"/>
    <property type="molecule type" value="Genomic_DNA"/>
</dbReference>
<accession>A0A5S3WWQ9</accession>
<evidence type="ECO:0000313" key="2">
    <source>
        <dbReference type="Proteomes" id="UP000310249"/>
    </source>
</evidence>
<organism evidence="1 2">
    <name type="scientific">Pseudoalteromonas rubra</name>
    <dbReference type="NCBI Taxonomy" id="43658"/>
    <lineage>
        <taxon>Bacteria</taxon>
        <taxon>Pseudomonadati</taxon>
        <taxon>Pseudomonadota</taxon>
        <taxon>Gammaproteobacteria</taxon>
        <taxon>Alteromonadales</taxon>
        <taxon>Pseudoalteromonadaceae</taxon>
        <taxon>Pseudoalteromonas</taxon>
    </lineage>
</organism>
<dbReference type="AlphaFoldDB" id="A0A5S3WWQ9"/>
<protein>
    <submittedName>
        <fullName evidence="1">Uncharacterized protein</fullName>
    </submittedName>
</protein>
<proteinExistence type="predicted"/>